<organism evidence="17">
    <name type="scientific">Perkinsus marinus (strain ATCC 50983 / TXsc)</name>
    <dbReference type="NCBI Taxonomy" id="423536"/>
    <lineage>
        <taxon>Eukaryota</taxon>
        <taxon>Sar</taxon>
        <taxon>Alveolata</taxon>
        <taxon>Perkinsozoa</taxon>
        <taxon>Perkinsea</taxon>
        <taxon>Perkinsida</taxon>
        <taxon>Perkinsidae</taxon>
        <taxon>Perkinsus</taxon>
    </lineage>
</organism>
<feature type="domain" description="Aminoacyl-transfer RNA synthetases class-II family profile" evidence="14">
    <location>
        <begin position="376"/>
        <end position="689"/>
    </location>
</feature>
<keyword evidence="4" id="KW-0963">Cytoplasm</keyword>
<dbReference type="InterPro" id="IPR018163">
    <property type="entry name" value="Thr/Ala-tRNA-synth_IIc_edit"/>
</dbReference>
<dbReference type="FunCoup" id="C5KKF9">
    <property type="interactions" value="575"/>
</dbReference>
<evidence type="ECO:0000256" key="2">
    <source>
        <dbReference type="ARBA" id="ARBA00008226"/>
    </source>
</evidence>
<dbReference type="FunFam" id="3.30.980.10:FF:000005">
    <property type="entry name" value="Threonyl-tRNA synthetase, mitochondrial"/>
    <property type="match status" value="1"/>
</dbReference>
<dbReference type="InterPro" id="IPR012947">
    <property type="entry name" value="tRNA_SAD"/>
</dbReference>
<proteinExistence type="inferred from homology"/>
<dbReference type="Pfam" id="PF07973">
    <property type="entry name" value="tRNA_SAD"/>
    <property type="match status" value="1"/>
</dbReference>
<dbReference type="InterPro" id="IPR002314">
    <property type="entry name" value="aa-tRNA-synt_IIb"/>
</dbReference>
<dbReference type="InterPro" id="IPR036621">
    <property type="entry name" value="Anticodon-bd_dom_sf"/>
</dbReference>
<dbReference type="GeneID" id="9061954"/>
<sequence>MYGTRTKTYQGKGARLGETGRFEGDFKIYPNATAPYLKETTELFDKLYAAQEERLAALPKDPITIVLPDGTQKEGRKFETTPLDIAIGISKGLANSVVAAKILYTEPVDSMDQVVAADDESDVGSDAGDEGSDDEEEAHVNTVKAWQKETVWDLSRPLEGSCKLELLKFDSPEGKDTFWHSSAHILGEAMEQEYGCYLTIGPPLENGFYYDGFFGNLKLGPNDYEKIEKRIDSIVKSDQKFQRLVVTKEEALELFAYNPFKLQLISTKVPDGSLTSVYRIGSLVDLCRGPHLPRTGIAKAFWVNKNSQAYWLGKAENDSLQRVYAISFPTEKMLKEYKRNVEEAMKRDHRLIGKKQDLFFFHPTMSPGSCFWTSHGAVIYNKLVDFIRREYRLRGFDEVITPNIFSEALFQQSGHCGNYKDNMYSMNIEGETWFLKPMNCPGHCMIFDQKVRSYKELPIRMADFGVLHRNELSGTLSGLTRVRRFQQDDAHIFCRPDQVQDEIVHALEFLKFVYNTFGFDFSVCLSTRPKKAIGSRAIWDTAESGLKNALEACGIDYDLNPGDGAFYGPKIDIRLRDALNRYHQCGTIQLDFNLPIRFNLQYRIAETEESGDAHAASEAANSPVNDQQKGSTQSSAAVENVGSKAKADEITLGELRHGFERPVMIHRAILGSIERCTAILTEHFGGKWPFWLSPRQVMVVPVSDKYSDYADYVRKQLVRLGYEADADLSTRTMNKKVREAQVAAFNYIAVVGEKEQNDLTVTLRKRDTARPLGTFGIREMFDMFEKGSEVNSDDLHTIQPFMGRLPEVLAKLPEPLKNDEDDSAFHCCSSPSSSTAVDHVDAKLTSCPDESKSSRVTSSKGSSVGGESSSTMTVSTYIDIGAMLIVLACFLYMLLVYIPMAVIGISLF</sequence>
<name>C5KKF9_PERM5</name>
<keyword evidence="7" id="KW-0067">ATP-binding</keyword>
<evidence type="ECO:0000256" key="6">
    <source>
        <dbReference type="ARBA" id="ARBA00022741"/>
    </source>
</evidence>
<dbReference type="SUPFAM" id="SSF52954">
    <property type="entry name" value="Class II aaRS ABD-related"/>
    <property type="match status" value="1"/>
</dbReference>
<comment type="similarity">
    <text evidence="2">Belongs to the class-II aminoacyl-tRNA synthetase family.</text>
</comment>
<evidence type="ECO:0000313" key="17">
    <source>
        <dbReference type="Proteomes" id="UP000007800"/>
    </source>
</evidence>
<evidence type="ECO:0000256" key="13">
    <source>
        <dbReference type="SAM" id="Phobius"/>
    </source>
</evidence>
<dbReference type="OMA" id="RIETRHD"/>
<dbReference type="GO" id="GO:0005524">
    <property type="term" value="F:ATP binding"/>
    <property type="evidence" value="ECO:0007669"/>
    <property type="project" value="UniProtKB-KW"/>
</dbReference>
<dbReference type="InterPro" id="IPR045864">
    <property type="entry name" value="aa-tRNA-synth_II/BPL/LPL"/>
</dbReference>
<dbReference type="RefSeq" id="XP_002783275.1">
    <property type="nucleotide sequence ID" value="XM_002783229.1"/>
</dbReference>
<feature type="region of interest" description="Disordered" evidence="12">
    <location>
        <begin position="118"/>
        <end position="137"/>
    </location>
</feature>
<dbReference type="InterPro" id="IPR033728">
    <property type="entry name" value="ThrRS_core"/>
</dbReference>
<keyword evidence="13" id="KW-0472">Membrane</keyword>
<dbReference type="PANTHER" id="PTHR11451">
    <property type="entry name" value="THREONINE-TRNA LIGASE"/>
    <property type="match status" value="1"/>
</dbReference>
<dbReference type="Pfam" id="PF03129">
    <property type="entry name" value="HGTP_anticodon"/>
    <property type="match status" value="1"/>
</dbReference>
<dbReference type="GO" id="GO:0005739">
    <property type="term" value="C:mitochondrion"/>
    <property type="evidence" value="ECO:0007669"/>
    <property type="project" value="TreeGrafter"/>
</dbReference>
<dbReference type="InterPro" id="IPR002320">
    <property type="entry name" value="Thr-tRNA-ligase_IIa"/>
</dbReference>
<dbReference type="GO" id="GO:0004829">
    <property type="term" value="F:threonine-tRNA ligase activity"/>
    <property type="evidence" value="ECO:0007669"/>
    <property type="project" value="UniProtKB-EC"/>
</dbReference>
<dbReference type="PROSITE" id="PS51880">
    <property type="entry name" value="TGS"/>
    <property type="match status" value="1"/>
</dbReference>
<comment type="catalytic activity">
    <reaction evidence="11">
        <text>tRNA(Thr) + L-threonine + ATP = L-threonyl-tRNA(Thr) + AMP + diphosphate + H(+)</text>
        <dbReference type="Rhea" id="RHEA:24624"/>
        <dbReference type="Rhea" id="RHEA-COMP:9670"/>
        <dbReference type="Rhea" id="RHEA-COMP:9704"/>
        <dbReference type="ChEBI" id="CHEBI:15378"/>
        <dbReference type="ChEBI" id="CHEBI:30616"/>
        <dbReference type="ChEBI" id="CHEBI:33019"/>
        <dbReference type="ChEBI" id="CHEBI:57926"/>
        <dbReference type="ChEBI" id="CHEBI:78442"/>
        <dbReference type="ChEBI" id="CHEBI:78534"/>
        <dbReference type="ChEBI" id="CHEBI:456215"/>
        <dbReference type="EC" id="6.1.1.3"/>
    </reaction>
</comment>
<accession>C5KKF9</accession>
<comment type="subcellular location">
    <subcellularLocation>
        <location evidence="1">Cytoplasm</location>
    </subcellularLocation>
</comment>
<dbReference type="SUPFAM" id="SSF81271">
    <property type="entry name" value="TGS-like"/>
    <property type="match status" value="1"/>
</dbReference>
<feature type="region of interest" description="Disordered" evidence="12">
    <location>
        <begin position="846"/>
        <end position="870"/>
    </location>
</feature>
<dbReference type="PANTHER" id="PTHR11451:SF46">
    <property type="entry name" value="THREONINE--TRNA LIGASE"/>
    <property type="match status" value="1"/>
</dbReference>
<evidence type="ECO:0000256" key="11">
    <source>
        <dbReference type="ARBA" id="ARBA00049515"/>
    </source>
</evidence>
<protein>
    <recommendedName>
        <fullName evidence="3">threonine--tRNA ligase</fullName>
        <ecNumber evidence="3">6.1.1.3</ecNumber>
    </recommendedName>
    <alternativeName>
        <fullName evidence="10">Threonyl-tRNA synthetase</fullName>
    </alternativeName>
</protein>
<evidence type="ECO:0000256" key="8">
    <source>
        <dbReference type="ARBA" id="ARBA00022917"/>
    </source>
</evidence>
<dbReference type="Pfam" id="PF02824">
    <property type="entry name" value="TGS"/>
    <property type="match status" value="1"/>
</dbReference>
<dbReference type="InterPro" id="IPR004095">
    <property type="entry name" value="TGS"/>
</dbReference>
<dbReference type="InterPro" id="IPR047246">
    <property type="entry name" value="ThrRS_anticodon"/>
</dbReference>
<dbReference type="Gene3D" id="3.30.980.10">
    <property type="entry name" value="Threonyl-trna Synthetase, Chain A, domain 2"/>
    <property type="match status" value="1"/>
</dbReference>
<dbReference type="CDD" id="cd00771">
    <property type="entry name" value="ThrRS_core"/>
    <property type="match status" value="1"/>
</dbReference>
<feature type="region of interest" description="Disordered" evidence="12">
    <location>
        <begin position="611"/>
        <end position="642"/>
    </location>
</feature>
<reference evidence="16 17" key="1">
    <citation type="submission" date="2008-07" db="EMBL/GenBank/DDBJ databases">
        <authorList>
            <person name="El-Sayed N."/>
            <person name="Caler E."/>
            <person name="Inman J."/>
            <person name="Amedeo P."/>
            <person name="Hass B."/>
            <person name="Wortman J."/>
        </authorList>
    </citation>
    <scope>NUCLEOTIDE SEQUENCE [LARGE SCALE GENOMIC DNA]</scope>
    <source>
        <strain evidence="17">ATCC 50983 / TXsc</strain>
    </source>
</reference>
<evidence type="ECO:0000256" key="9">
    <source>
        <dbReference type="ARBA" id="ARBA00023146"/>
    </source>
</evidence>
<dbReference type="InterPro" id="IPR012675">
    <property type="entry name" value="Beta-grasp_dom_sf"/>
</dbReference>
<dbReference type="CDD" id="cd00860">
    <property type="entry name" value="ThrRS_anticodon"/>
    <property type="match status" value="1"/>
</dbReference>
<keyword evidence="13" id="KW-1133">Transmembrane helix</keyword>
<dbReference type="NCBIfam" id="TIGR00418">
    <property type="entry name" value="thrS"/>
    <property type="match status" value="1"/>
</dbReference>
<feature type="compositionally biased region" description="Low complexity" evidence="12">
    <location>
        <begin position="854"/>
        <end position="870"/>
    </location>
</feature>
<dbReference type="CDD" id="cd01667">
    <property type="entry name" value="TGS_ThrRS"/>
    <property type="match status" value="1"/>
</dbReference>
<dbReference type="HAMAP" id="MF_00184">
    <property type="entry name" value="Thr_tRNA_synth"/>
    <property type="match status" value="1"/>
</dbReference>
<gene>
    <name evidence="16" type="ORF">Pmar_PMAR023396</name>
</gene>
<feature type="domain" description="TGS" evidence="15">
    <location>
        <begin position="61"/>
        <end position="168"/>
    </location>
</feature>
<dbReference type="InterPro" id="IPR006195">
    <property type="entry name" value="aa-tRNA-synth_II"/>
</dbReference>
<dbReference type="Pfam" id="PF00587">
    <property type="entry name" value="tRNA-synt_2b"/>
    <property type="match status" value="1"/>
</dbReference>
<evidence type="ECO:0000256" key="3">
    <source>
        <dbReference type="ARBA" id="ARBA00013163"/>
    </source>
</evidence>
<dbReference type="EMBL" id="GG673688">
    <property type="protein sequence ID" value="EER15071.1"/>
    <property type="molecule type" value="Genomic_DNA"/>
</dbReference>
<dbReference type="Gene3D" id="3.10.20.30">
    <property type="match status" value="1"/>
</dbReference>
<dbReference type="Gene3D" id="3.40.50.800">
    <property type="entry name" value="Anticodon-binding domain"/>
    <property type="match status" value="1"/>
</dbReference>
<feature type="transmembrane region" description="Helical" evidence="13">
    <location>
        <begin position="880"/>
        <end position="907"/>
    </location>
</feature>
<evidence type="ECO:0000256" key="7">
    <source>
        <dbReference type="ARBA" id="ARBA00022840"/>
    </source>
</evidence>
<evidence type="ECO:0000259" key="15">
    <source>
        <dbReference type="PROSITE" id="PS51880"/>
    </source>
</evidence>
<dbReference type="SUPFAM" id="SSF55186">
    <property type="entry name" value="ThrRS/AlaRS common domain"/>
    <property type="match status" value="1"/>
</dbReference>
<evidence type="ECO:0000313" key="16">
    <source>
        <dbReference type="EMBL" id="EER15071.1"/>
    </source>
</evidence>
<evidence type="ECO:0000259" key="14">
    <source>
        <dbReference type="PROSITE" id="PS50862"/>
    </source>
</evidence>
<dbReference type="Gene3D" id="3.30.930.10">
    <property type="entry name" value="Bira Bifunctional Protein, Domain 2"/>
    <property type="match status" value="1"/>
</dbReference>
<evidence type="ECO:0000256" key="4">
    <source>
        <dbReference type="ARBA" id="ARBA00022490"/>
    </source>
</evidence>
<dbReference type="Proteomes" id="UP000007800">
    <property type="component" value="Unassembled WGS sequence"/>
</dbReference>
<feature type="compositionally biased region" description="Polar residues" evidence="12">
    <location>
        <begin position="619"/>
        <end position="637"/>
    </location>
</feature>
<keyword evidence="17" id="KW-1185">Reference proteome</keyword>
<dbReference type="EC" id="6.1.1.3" evidence="3"/>
<evidence type="ECO:0000256" key="5">
    <source>
        <dbReference type="ARBA" id="ARBA00022598"/>
    </source>
</evidence>
<dbReference type="PROSITE" id="PS50862">
    <property type="entry name" value="AA_TRNA_LIGASE_II"/>
    <property type="match status" value="1"/>
</dbReference>
<dbReference type="InterPro" id="IPR004154">
    <property type="entry name" value="Anticodon-bd"/>
</dbReference>
<dbReference type="SUPFAM" id="SSF55681">
    <property type="entry name" value="Class II aaRS and biotin synthetases"/>
    <property type="match status" value="1"/>
</dbReference>
<keyword evidence="5" id="KW-0436">Ligase</keyword>
<evidence type="ECO:0000256" key="1">
    <source>
        <dbReference type="ARBA" id="ARBA00004496"/>
    </source>
</evidence>
<dbReference type="InterPro" id="IPR012676">
    <property type="entry name" value="TGS-like"/>
</dbReference>
<dbReference type="OrthoDB" id="5423599at2759"/>
<dbReference type="SMART" id="SM00863">
    <property type="entry name" value="tRNA_SAD"/>
    <property type="match status" value="1"/>
</dbReference>
<keyword evidence="8" id="KW-0648">Protein biosynthesis</keyword>
<dbReference type="PRINTS" id="PR01047">
    <property type="entry name" value="TRNASYNTHTHR"/>
</dbReference>
<evidence type="ECO:0000256" key="12">
    <source>
        <dbReference type="SAM" id="MobiDB-lite"/>
    </source>
</evidence>
<dbReference type="GO" id="GO:0006435">
    <property type="term" value="P:threonyl-tRNA aminoacylation"/>
    <property type="evidence" value="ECO:0007669"/>
    <property type="project" value="InterPro"/>
</dbReference>
<keyword evidence="9 16" id="KW-0030">Aminoacyl-tRNA synthetase</keyword>
<evidence type="ECO:0000256" key="10">
    <source>
        <dbReference type="ARBA" id="ARBA00031900"/>
    </source>
</evidence>
<keyword evidence="13" id="KW-0812">Transmembrane</keyword>
<keyword evidence="6" id="KW-0547">Nucleotide-binding</keyword>
<dbReference type="AlphaFoldDB" id="C5KKF9"/>
<dbReference type="InParanoid" id="C5KKF9"/>